<organism evidence="4 5">
    <name type="scientific">Trichostrongylus colubriformis</name>
    <name type="common">Black scour worm</name>
    <dbReference type="NCBI Taxonomy" id="6319"/>
    <lineage>
        <taxon>Eukaryota</taxon>
        <taxon>Metazoa</taxon>
        <taxon>Ecdysozoa</taxon>
        <taxon>Nematoda</taxon>
        <taxon>Chromadorea</taxon>
        <taxon>Rhabditida</taxon>
        <taxon>Rhabditina</taxon>
        <taxon>Rhabditomorpha</taxon>
        <taxon>Strongyloidea</taxon>
        <taxon>Trichostrongylidae</taxon>
        <taxon>Trichostrongylus</taxon>
    </lineage>
</organism>
<dbReference type="Gene3D" id="1.10.340.70">
    <property type="match status" value="1"/>
</dbReference>
<evidence type="ECO:0000259" key="3">
    <source>
        <dbReference type="PROSITE" id="PS50175"/>
    </source>
</evidence>
<gene>
    <name evidence="4" type="ORF">GCK32_015950</name>
</gene>
<proteinExistence type="predicted"/>
<feature type="region of interest" description="Disordered" evidence="2">
    <location>
        <begin position="734"/>
        <end position="757"/>
    </location>
</feature>
<reference evidence="4 5" key="1">
    <citation type="submission" date="2019-10" db="EMBL/GenBank/DDBJ databases">
        <title>Assembly and Annotation for the nematode Trichostrongylus colubriformis.</title>
        <authorList>
            <person name="Martin J."/>
        </authorList>
    </citation>
    <scope>NUCLEOTIDE SEQUENCE [LARGE SCALE GENOMIC DNA]</scope>
    <source>
        <strain evidence="4">G859</strain>
        <tissue evidence="4">Whole worm</tissue>
    </source>
</reference>
<comment type="caution">
    <text evidence="4">The sequence shown here is derived from an EMBL/GenBank/DDBJ whole genome shotgun (WGS) entry which is preliminary data.</text>
</comment>
<name>A0AAN8FGQ8_TRICO</name>
<dbReference type="InterPro" id="IPR008042">
    <property type="entry name" value="Retrotrans_Pao"/>
</dbReference>
<dbReference type="Pfam" id="PF17921">
    <property type="entry name" value="Integrase_H2C2"/>
    <property type="match status" value="1"/>
</dbReference>
<feature type="domain" description="Peptidase A2" evidence="3">
    <location>
        <begin position="72"/>
        <end position="87"/>
    </location>
</feature>
<dbReference type="PROSITE" id="PS50175">
    <property type="entry name" value="ASP_PROT_RETROV"/>
    <property type="match status" value="1"/>
</dbReference>
<keyword evidence="5" id="KW-1185">Reference proteome</keyword>
<accession>A0AAN8FGQ8</accession>
<protein>
    <recommendedName>
        <fullName evidence="3">Peptidase A2 domain-containing protein</fullName>
    </recommendedName>
</protein>
<dbReference type="Pfam" id="PF05380">
    <property type="entry name" value="Peptidase_A17"/>
    <property type="match status" value="1"/>
</dbReference>
<dbReference type="InterPro" id="IPR041588">
    <property type="entry name" value="Integrase_H2C2"/>
</dbReference>
<evidence type="ECO:0000313" key="4">
    <source>
        <dbReference type="EMBL" id="KAK5978720.1"/>
    </source>
</evidence>
<dbReference type="SUPFAM" id="SSF50630">
    <property type="entry name" value="Acid proteases"/>
    <property type="match status" value="1"/>
</dbReference>
<sequence>MRILEEASAALNASIKLVSDKLQQFTETLDNLKEPLNTDQEAKYQEYLEGIQAKLERAQRLVHPTTDQLEEVQILLDTGADKSFIQDELAEKLQLPVLRTIDLAMYTFGEREPKQKQYDITKARIWDSENHPIDLTLHKTGVISANGKKIKLSSADKEYLAKEQIYLSNKQGKKCSRYITTSTTNNLVLFSDASEIAMATCAYIVSEGTPSLLMAKSRLSPLKVQTTMPKLEMSALAMASRLARSVLNALPRQGCTIEEVIFFSDSQIALGWIKKNPYQSNLGRFVNNRIKEISDMDGAIKEMGIKVRYGYIPSDSNPADAGTRGLSKHEMIDHYWWSGPELLHKPISEWYHSLCTIDSVEATQEANVCATFTQSESDSFPWNRHSSLLKAQRTMAWVLRFVSNLLQRLCTPSRKKIDASLSGLQSDGQEGTALTGAEINLAKTTLIKLHQNTFSDEYIKSMDNTLKLIKDSNGLWRARGRLALSTLDEPAKFPILIAPKSEIANLIIQHAHGRYHSGVAHTMATVRSEYWIPQLRQKVRKFVQGCVRCRRFNASPYAYPPMPDLPKRRVQQKVELEHLTPLRPVDFVQKDMVISYPLETAAELTEDPEYLPSSLRGALETRKQAEKALQSSYAITQKAWQIWHNEYLLSLREHHRKWLSGRQNNPIQPQVGTVVLLVDHILTPNEWRLARIVEIQPGNDGAIREAKLITATGRTISRPVNLIVPLELEQNGNASKERGQPQLPDESQFNPASDLRDTVRYNFRQKGQVRYEE</sequence>
<evidence type="ECO:0000313" key="5">
    <source>
        <dbReference type="Proteomes" id="UP001331761"/>
    </source>
</evidence>
<dbReference type="Pfam" id="PF18701">
    <property type="entry name" value="DUF5641"/>
    <property type="match status" value="1"/>
</dbReference>
<dbReference type="AlphaFoldDB" id="A0AAN8FGQ8"/>
<dbReference type="InterPro" id="IPR001969">
    <property type="entry name" value="Aspartic_peptidase_AS"/>
</dbReference>
<dbReference type="PROSITE" id="PS00141">
    <property type="entry name" value="ASP_PROTEASE"/>
    <property type="match status" value="1"/>
</dbReference>
<dbReference type="GO" id="GO:0006508">
    <property type="term" value="P:proteolysis"/>
    <property type="evidence" value="ECO:0007669"/>
    <property type="project" value="InterPro"/>
</dbReference>
<dbReference type="InterPro" id="IPR040676">
    <property type="entry name" value="DUF5641"/>
</dbReference>
<keyword evidence="1" id="KW-0378">Hydrolase</keyword>
<dbReference type="GO" id="GO:0004190">
    <property type="term" value="F:aspartic-type endopeptidase activity"/>
    <property type="evidence" value="ECO:0007669"/>
    <property type="project" value="InterPro"/>
</dbReference>
<dbReference type="PANTHER" id="PTHR47331">
    <property type="entry name" value="PHD-TYPE DOMAIN-CONTAINING PROTEIN"/>
    <property type="match status" value="1"/>
</dbReference>
<dbReference type="InterPro" id="IPR001995">
    <property type="entry name" value="Peptidase_A2_cat"/>
</dbReference>
<dbReference type="Proteomes" id="UP001331761">
    <property type="component" value="Unassembled WGS sequence"/>
</dbReference>
<evidence type="ECO:0000256" key="1">
    <source>
        <dbReference type="ARBA" id="ARBA00022801"/>
    </source>
</evidence>
<evidence type="ECO:0000256" key="2">
    <source>
        <dbReference type="SAM" id="MobiDB-lite"/>
    </source>
</evidence>
<dbReference type="EMBL" id="WIXE01009098">
    <property type="protein sequence ID" value="KAK5978720.1"/>
    <property type="molecule type" value="Genomic_DNA"/>
</dbReference>
<dbReference type="InterPro" id="IPR021109">
    <property type="entry name" value="Peptidase_aspartic_dom_sf"/>
</dbReference>